<feature type="transmembrane region" description="Helical" evidence="1">
    <location>
        <begin position="202"/>
        <end position="235"/>
    </location>
</feature>
<protein>
    <submittedName>
        <fullName evidence="2">DUF1295 domain-containing protein</fullName>
    </submittedName>
</protein>
<dbReference type="InterPro" id="IPR010721">
    <property type="entry name" value="UstE-like"/>
</dbReference>
<keyword evidence="1" id="KW-1133">Transmembrane helix</keyword>
<feature type="transmembrane region" description="Helical" evidence="1">
    <location>
        <begin position="137"/>
        <end position="154"/>
    </location>
</feature>
<proteinExistence type="predicted"/>
<gene>
    <name evidence="2" type="ORF">AAME72_19055</name>
</gene>
<dbReference type="AlphaFoldDB" id="A0AAU7GCH8"/>
<name>A0AAU7GCH8_9MICO</name>
<evidence type="ECO:0000256" key="1">
    <source>
        <dbReference type="SAM" id="Phobius"/>
    </source>
</evidence>
<accession>A0AAU7GCH8</accession>
<dbReference type="Gene3D" id="1.20.120.1630">
    <property type="match status" value="1"/>
</dbReference>
<dbReference type="GO" id="GO:0016020">
    <property type="term" value="C:membrane"/>
    <property type="evidence" value="ECO:0007669"/>
    <property type="project" value="TreeGrafter"/>
</dbReference>
<reference evidence="2" key="1">
    <citation type="submission" date="2024-05" db="EMBL/GenBank/DDBJ databases">
        <title>The Natural Products Discovery Center: Release of the First 8490 Sequenced Strains for Exploring Actinobacteria Biosynthetic Diversity.</title>
        <authorList>
            <person name="Kalkreuter E."/>
            <person name="Kautsar S.A."/>
            <person name="Yang D."/>
            <person name="Bader C.D."/>
            <person name="Teijaro C.N."/>
            <person name="Fluegel L."/>
            <person name="Davis C.M."/>
            <person name="Simpson J.R."/>
            <person name="Lauterbach L."/>
            <person name="Steele A.D."/>
            <person name="Gui C."/>
            <person name="Meng S."/>
            <person name="Li G."/>
            <person name="Viehrig K."/>
            <person name="Ye F."/>
            <person name="Su P."/>
            <person name="Kiefer A.F."/>
            <person name="Nichols A."/>
            <person name="Cepeda A.J."/>
            <person name="Yan W."/>
            <person name="Fan B."/>
            <person name="Jiang Y."/>
            <person name="Adhikari A."/>
            <person name="Zheng C.-J."/>
            <person name="Schuster L."/>
            <person name="Cowan T.M."/>
            <person name="Smanski M.J."/>
            <person name="Chevrette M.G."/>
            <person name="de Carvalho L.P.S."/>
            <person name="Shen B."/>
        </authorList>
    </citation>
    <scope>NUCLEOTIDE SEQUENCE</scope>
    <source>
        <strain evidence="2">NPDC080035</strain>
    </source>
</reference>
<evidence type="ECO:0000313" key="2">
    <source>
        <dbReference type="EMBL" id="XBM48141.1"/>
    </source>
</evidence>
<keyword evidence="1" id="KW-0812">Transmembrane</keyword>
<dbReference type="PANTHER" id="PTHR32251">
    <property type="entry name" value="3-OXO-5-ALPHA-STEROID 4-DEHYDROGENASE"/>
    <property type="match status" value="1"/>
</dbReference>
<dbReference type="Pfam" id="PF06966">
    <property type="entry name" value="DUF1295"/>
    <property type="match status" value="1"/>
</dbReference>
<dbReference type="EMBL" id="CP157390">
    <property type="protein sequence ID" value="XBM48141.1"/>
    <property type="molecule type" value="Genomic_DNA"/>
</dbReference>
<organism evidence="2">
    <name type="scientific">Leifsonia sp. NPDC080035</name>
    <dbReference type="NCBI Taxonomy" id="3143936"/>
    <lineage>
        <taxon>Bacteria</taxon>
        <taxon>Bacillati</taxon>
        <taxon>Actinomycetota</taxon>
        <taxon>Actinomycetes</taxon>
        <taxon>Micrococcales</taxon>
        <taxon>Microbacteriaceae</taxon>
        <taxon>Leifsonia</taxon>
    </lineage>
</organism>
<feature type="transmembrane region" description="Helical" evidence="1">
    <location>
        <begin position="103"/>
        <end position="125"/>
    </location>
</feature>
<sequence length="279" mass="31673">MRVEPFLICLWVLAAVCALTWVLSLITGEHSWVDRIWSVVPLVYVWIFAGAAGLQDARLNLMAALVTLWGIRLTFNFARKGGYAPGGEDYRWEVLRGRMSRGAFAAFNLFFIVIYQNVLLLLITLPAWTAFEHRTPLGALDVVCAVLFLAFLVGETVADQQQWNFHQWKKAEKAAGREPSPRFLQTGLFRLSRHPNFFFEQAQWWVVFLFGCVAAGSLLQWTVIGPLLLTGLFIGSTVFTESISKSRYPEYAEYQARTSPIVPWFPGRGNAARMWSESR</sequence>
<keyword evidence="1" id="KW-0472">Membrane</keyword>
<dbReference type="RefSeq" id="WP_348788094.1">
    <property type="nucleotide sequence ID" value="NZ_CP157390.1"/>
</dbReference>
<feature type="transmembrane region" description="Helical" evidence="1">
    <location>
        <begin position="34"/>
        <end position="54"/>
    </location>
</feature>
<dbReference type="PANTHER" id="PTHR32251:SF23">
    <property type="entry name" value="3-OXO-5-ALPHA-STEROID 4-DEHYDROGENASE (DUF1295)"/>
    <property type="match status" value="1"/>
</dbReference>